<dbReference type="PANTHER" id="PTHR47599">
    <property type="entry name" value="CELL-TO-CELL MOVEMENT PROTEIN"/>
    <property type="match status" value="1"/>
</dbReference>
<organism evidence="3">
    <name type="scientific">Sesamum angustifolium</name>
    <dbReference type="NCBI Taxonomy" id="2727405"/>
    <lineage>
        <taxon>Eukaryota</taxon>
        <taxon>Viridiplantae</taxon>
        <taxon>Streptophyta</taxon>
        <taxon>Embryophyta</taxon>
        <taxon>Tracheophyta</taxon>
        <taxon>Spermatophyta</taxon>
        <taxon>Magnoliopsida</taxon>
        <taxon>eudicotyledons</taxon>
        <taxon>Gunneridae</taxon>
        <taxon>Pentapetalae</taxon>
        <taxon>asterids</taxon>
        <taxon>lamiids</taxon>
        <taxon>Lamiales</taxon>
        <taxon>Pedaliaceae</taxon>
        <taxon>Sesamum</taxon>
    </lineage>
</organism>
<feature type="compositionally biased region" description="Polar residues" evidence="2">
    <location>
        <begin position="306"/>
        <end position="316"/>
    </location>
</feature>
<dbReference type="Pfam" id="PF01107">
    <property type="entry name" value="MP"/>
    <property type="match status" value="1"/>
</dbReference>
<feature type="region of interest" description="Disordered" evidence="2">
    <location>
        <begin position="260"/>
        <end position="286"/>
    </location>
</feature>
<reference evidence="3" key="2">
    <citation type="journal article" date="2024" name="Plant">
        <title>Genomic evolution and insights into agronomic trait innovations of Sesamum species.</title>
        <authorList>
            <person name="Miao H."/>
            <person name="Wang L."/>
            <person name="Qu L."/>
            <person name="Liu H."/>
            <person name="Sun Y."/>
            <person name="Le M."/>
            <person name="Wang Q."/>
            <person name="Wei S."/>
            <person name="Zheng Y."/>
            <person name="Lin W."/>
            <person name="Duan Y."/>
            <person name="Cao H."/>
            <person name="Xiong S."/>
            <person name="Wang X."/>
            <person name="Wei L."/>
            <person name="Li C."/>
            <person name="Ma Q."/>
            <person name="Ju M."/>
            <person name="Zhao R."/>
            <person name="Li G."/>
            <person name="Mu C."/>
            <person name="Tian Q."/>
            <person name="Mei H."/>
            <person name="Zhang T."/>
            <person name="Gao T."/>
            <person name="Zhang H."/>
        </authorList>
    </citation>
    <scope>NUCLEOTIDE SEQUENCE</scope>
    <source>
        <strain evidence="3">G01</strain>
    </source>
</reference>
<keyword evidence="1" id="KW-0175">Coiled coil</keyword>
<dbReference type="PANTHER" id="PTHR47599:SF3">
    <property type="entry name" value="CELL-TO-CELL MOVEMENT PROTEIN"/>
    <property type="match status" value="1"/>
</dbReference>
<dbReference type="EMBL" id="JACGWK010000117">
    <property type="protein sequence ID" value="KAL0307356.1"/>
    <property type="molecule type" value="Genomic_DNA"/>
</dbReference>
<dbReference type="AlphaFoldDB" id="A0AAW2KME2"/>
<feature type="region of interest" description="Disordered" evidence="2">
    <location>
        <begin position="299"/>
        <end position="340"/>
    </location>
</feature>
<protein>
    <submittedName>
        <fullName evidence="3">Movement protein</fullName>
    </submittedName>
</protein>
<accession>A0AAW2KME2</accession>
<gene>
    <name evidence="3" type="ORF">Sangu_3033900</name>
</gene>
<name>A0AAW2KME2_9LAMI</name>
<evidence type="ECO:0000256" key="2">
    <source>
        <dbReference type="SAM" id="MobiDB-lite"/>
    </source>
</evidence>
<evidence type="ECO:0000313" key="3">
    <source>
        <dbReference type="EMBL" id="KAL0307356.1"/>
    </source>
</evidence>
<proteinExistence type="predicted"/>
<sequence length="715" mass="81962">MRESADFHTNATPTFVGTRLRENPGRNPRRAPENTPWAKTMLQPLHPYSAVLNLDVIDFRNMEKLIDEWVAAIKIAATTLELDKENFIKLVELSLEGSVKIGWDNTPADTKASILAGDSKSAIADRLGRLIKIHFIGDGYFEGRRTEKAREYAQALFSLELRSICTVDEYIYWFRKYFFQSGVAVDVAAPMFFAKICSPWREILIQSYKVPEGQMDSVARRMSFLKDKLKDWCYQASIQKNMKRLRGTIKQTPLCCDNNDFPTDIGESGEPRKRRKHRSDLYSRNSRRTPFRRRSWWSKTKARTYKSGQRNGPTRASSQGSRRTETRSTGRTLQEELSDGPIPAQMKVSKIATVGRAEQEVISLQTARRNVNNYNEEDRLQTSESLSGFFSRMTVSNKTMKRIMSQDSNLSPYDGFRIGGIGKVLNQIGLNQRKHHIIYKVSSCEFAIPIEFTGNVMEMQLIPKEEIFEELSRLREEIAVTMKWIHIGTIEVVIKATFKEGIDSEIHLPIMDRRINNLRDGCLGTMIGNLYAGKLMFDIHPRIAYNLADQDFSRVLTLHQDFKKKRSNERRKEYIEIPRIFKELAKVMAPNPIRIPRIGGVDIVIKDHPVLDRTMSSRTEYSSRMSFSKDRIIGYKGKEKELTKVLTPQEIRQPVVGRYEGMLEIAGHEFLVAGVAGRANGCMTLGLSFLEDHKPWGRKGNSMEFSLDGVTIRIE</sequence>
<dbReference type="InterPro" id="IPR051596">
    <property type="entry name" value="Caulimoviridae_Movement"/>
</dbReference>
<comment type="caution">
    <text evidence="3">The sequence shown here is derived from an EMBL/GenBank/DDBJ whole genome shotgun (WGS) entry which is preliminary data.</text>
</comment>
<dbReference type="InterPro" id="IPR028919">
    <property type="entry name" value="Viral_movement"/>
</dbReference>
<feature type="region of interest" description="Disordered" evidence="2">
    <location>
        <begin position="1"/>
        <end position="35"/>
    </location>
</feature>
<evidence type="ECO:0000256" key="1">
    <source>
        <dbReference type="ARBA" id="ARBA00023054"/>
    </source>
</evidence>
<reference evidence="3" key="1">
    <citation type="submission" date="2020-06" db="EMBL/GenBank/DDBJ databases">
        <authorList>
            <person name="Li T."/>
            <person name="Hu X."/>
            <person name="Zhang T."/>
            <person name="Song X."/>
            <person name="Zhang H."/>
            <person name="Dai N."/>
            <person name="Sheng W."/>
            <person name="Hou X."/>
            <person name="Wei L."/>
        </authorList>
    </citation>
    <scope>NUCLEOTIDE SEQUENCE</scope>
    <source>
        <strain evidence="3">G01</strain>
        <tissue evidence="3">Leaf</tissue>
    </source>
</reference>